<reference evidence="3 4" key="1">
    <citation type="submission" date="2017-02" db="EMBL/GenBank/DDBJ databases">
        <title>Genomic diversity within the haloalkaliphilic genus Thioalkalivibrio.</title>
        <authorList>
            <person name="Ahn A.-C."/>
            <person name="Meier-Kolthoff J."/>
            <person name="Overmars L."/>
            <person name="Richter M."/>
            <person name="Woyke T."/>
            <person name="Sorokin D.Y."/>
            <person name="Muyzer G."/>
        </authorList>
    </citation>
    <scope>NUCLEOTIDE SEQUENCE [LARGE SCALE GENOMIC DNA]</scope>
    <source>
        <strain evidence="3 4">HL17</strain>
    </source>
</reference>
<feature type="compositionally biased region" description="Basic and acidic residues" evidence="1">
    <location>
        <begin position="65"/>
        <end position="84"/>
    </location>
</feature>
<dbReference type="Proteomes" id="UP000189177">
    <property type="component" value="Unassembled WGS sequence"/>
</dbReference>
<dbReference type="RefSeq" id="WP_077243467.1">
    <property type="nucleotide sequence ID" value="NZ_MUZR01000002.1"/>
</dbReference>
<proteinExistence type="predicted"/>
<dbReference type="STRING" id="252474.B1A74_00565"/>
<dbReference type="AlphaFoldDB" id="A0A1V3A2E6"/>
<name>A0A1V3A2E6_9GAMM</name>
<keyword evidence="4" id="KW-1185">Reference proteome</keyword>
<feature type="transmembrane region" description="Helical" evidence="2">
    <location>
        <begin position="21"/>
        <end position="39"/>
    </location>
</feature>
<dbReference type="EMBL" id="MUZR01000002">
    <property type="protein sequence ID" value="OOC11492.1"/>
    <property type="molecule type" value="Genomic_DNA"/>
</dbReference>
<gene>
    <name evidence="3" type="ORF">B1A74_00565</name>
</gene>
<organism evidence="3 4">
    <name type="scientific">Thioalkalivibrio halophilus</name>
    <dbReference type="NCBI Taxonomy" id="252474"/>
    <lineage>
        <taxon>Bacteria</taxon>
        <taxon>Pseudomonadati</taxon>
        <taxon>Pseudomonadota</taxon>
        <taxon>Gammaproteobacteria</taxon>
        <taxon>Chromatiales</taxon>
        <taxon>Ectothiorhodospiraceae</taxon>
        <taxon>Thioalkalivibrio</taxon>
    </lineage>
</organism>
<keyword evidence="2" id="KW-0472">Membrane</keyword>
<evidence type="ECO:0000313" key="3">
    <source>
        <dbReference type="EMBL" id="OOC11492.1"/>
    </source>
</evidence>
<dbReference type="OrthoDB" id="597750at2"/>
<evidence type="ECO:0000256" key="2">
    <source>
        <dbReference type="SAM" id="Phobius"/>
    </source>
</evidence>
<evidence type="ECO:0008006" key="5">
    <source>
        <dbReference type="Google" id="ProtNLM"/>
    </source>
</evidence>
<comment type="caution">
    <text evidence="3">The sequence shown here is derived from an EMBL/GenBank/DDBJ whole genome shotgun (WGS) entry which is preliminary data.</text>
</comment>
<accession>A0A1V3A2E6</accession>
<sequence>MAQRDSSGKGVAGSTGRPPRYLLILLGLAIIWAGFWGWVQLQSGEPKSVELDVVEQEALDEKLQALERTREPARPRPDADRGEAIVDLDDPDAEPLVPELYEEKPAARRISFSERELNALIARDPDLANRVSVRLTPGQVSTRVRVDVPPDVPLLGGRTLNVNSGVHFETTEDEGVRARLVGVSVAGIPLPDAWLGGLKDEDLLALEPFRGLGAGIESVEVDEGAMTLQLAP</sequence>
<protein>
    <recommendedName>
        <fullName evidence="5">Arginine N-succinyltransferase</fullName>
    </recommendedName>
</protein>
<evidence type="ECO:0000313" key="4">
    <source>
        <dbReference type="Proteomes" id="UP000189177"/>
    </source>
</evidence>
<feature type="region of interest" description="Disordered" evidence="1">
    <location>
        <begin position="65"/>
        <end position="91"/>
    </location>
</feature>
<evidence type="ECO:0000256" key="1">
    <source>
        <dbReference type="SAM" id="MobiDB-lite"/>
    </source>
</evidence>
<keyword evidence="2" id="KW-1133">Transmembrane helix</keyword>
<keyword evidence="2" id="KW-0812">Transmembrane</keyword>